<evidence type="ECO:0000313" key="7">
    <source>
        <dbReference type="Proteomes" id="UP000006055"/>
    </source>
</evidence>
<feature type="domain" description="F420-non-reducing hydrogenase iron-sulfur subunit D" evidence="5">
    <location>
        <begin position="78"/>
        <end position="176"/>
    </location>
</feature>
<evidence type="ECO:0000256" key="3">
    <source>
        <dbReference type="ARBA" id="ARBA00023004"/>
    </source>
</evidence>
<evidence type="ECO:0000256" key="2">
    <source>
        <dbReference type="ARBA" id="ARBA00023002"/>
    </source>
</evidence>
<dbReference type="EMBL" id="CP003360">
    <property type="protein sequence ID" value="AFM25614.1"/>
    <property type="molecule type" value="Genomic_DNA"/>
</dbReference>
<accession>I4C7S3</accession>
<dbReference type="InterPro" id="IPR003813">
    <property type="entry name" value="MvhD/FlpD"/>
</dbReference>
<dbReference type="HOGENOM" id="CLU_1406782_0_0_7"/>
<dbReference type="GO" id="GO:0051536">
    <property type="term" value="F:iron-sulfur cluster binding"/>
    <property type="evidence" value="ECO:0007669"/>
    <property type="project" value="UniProtKB-KW"/>
</dbReference>
<reference evidence="7" key="1">
    <citation type="submission" date="2012-06" db="EMBL/GenBank/DDBJ databases">
        <title>Complete sequence of chromosome of Desulfomonile tiedjei DSM 6799.</title>
        <authorList>
            <person name="Lucas S."/>
            <person name="Copeland A."/>
            <person name="Lapidus A."/>
            <person name="Glavina del Rio T."/>
            <person name="Dalin E."/>
            <person name="Tice H."/>
            <person name="Bruce D."/>
            <person name="Goodwin L."/>
            <person name="Pitluck S."/>
            <person name="Peters L."/>
            <person name="Ovchinnikova G."/>
            <person name="Zeytun A."/>
            <person name="Lu M."/>
            <person name="Kyrpides N."/>
            <person name="Mavromatis K."/>
            <person name="Ivanova N."/>
            <person name="Brettin T."/>
            <person name="Detter J.C."/>
            <person name="Han C."/>
            <person name="Larimer F."/>
            <person name="Land M."/>
            <person name="Hauser L."/>
            <person name="Markowitz V."/>
            <person name="Cheng J.-F."/>
            <person name="Hugenholtz P."/>
            <person name="Woyke T."/>
            <person name="Wu D."/>
            <person name="Spring S."/>
            <person name="Schroeder M."/>
            <person name="Brambilla E."/>
            <person name="Klenk H.-P."/>
            <person name="Eisen J.A."/>
        </authorList>
    </citation>
    <scope>NUCLEOTIDE SEQUENCE [LARGE SCALE GENOMIC DNA]</scope>
    <source>
        <strain evidence="7">ATCC 49306 / DSM 6799 / DCB-1</strain>
    </source>
</reference>
<dbReference type="GO" id="GO:0016491">
    <property type="term" value="F:oxidoreductase activity"/>
    <property type="evidence" value="ECO:0007669"/>
    <property type="project" value="UniProtKB-KW"/>
</dbReference>
<keyword evidence="3" id="KW-0408">Iron</keyword>
<evidence type="ECO:0000256" key="4">
    <source>
        <dbReference type="ARBA" id="ARBA00023014"/>
    </source>
</evidence>
<sequence length="193" mass="21966">MSTQHVCFIQRLAFFCSLTKKYLKEKAHYRIICSYGILTERVNPNRTMEKNPTKIVVYHCTNLRLFHNGNQKKFARERPGINIVAVPCSGKVEAHHLLKTLASGAQGVMVLACGEKACRYLEGSMRSKKRVEYAKEWLVKLGIEPERFRFIHVPPMDITALDSALKEFAAELQSFGNTPPIAKNQTELTTNPR</sequence>
<dbReference type="KEGG" id="dti:Desti_2945"/>
<gene>
    <name evidence="6" type="ordered locus">Desti_2945</name>
</gene>
<evidence type="ECO:0000259" key="5">
    <source>
        <dbReference type="Pfam" id="PF02662"/>
    </source>
</evidence>
<name>I4C7S3_DESTA</name>
<keyword evidence="1" id="KW-0479">Metal-binding</keyword>
<dbReference type="eggNOG" id="COG1908">
    <property type="taxonomic scope" value="Bacteria"/>
</dbReference>
<dbReference type="STRING" id="706587.Desti_2945"/>
<keyword evidence="7" id="KW-1185">Reference proteome</keyword>
<dbReference type="Pfam" id="PF02662">
    <property type="entry name" value="FlpD"/>
    <property type="match status" value="1"/>
</dbReference>
<dbReference type="GO" id="GO:0046872">
    <property type="term" value="F:metal ion binding"/>
    <property type="evidence" value="ECO:0007669"/>
    <property type="project" value="UniProtKB-KW"/>
</dbReference>
<evidence type="ECO:0000313" key="6">
    <source>
        <dbReference type="EMBL" id="AFM25614.1"/>
    </source>
</evidence>
<dbReference type="Proteomes" id="UP000006055">
    <property type="component" value="Chromosome"/>
</dbReference>
<keyword evidence="2" id="KW-0560">Oxidoreductase</keyword>
<evidence type="ECO:0000256" key="1">
    <source>
        <dbReference type="ARBA" id="ARBA00022723"/>
    </source>
</evidence>
<protein>
    <submittedName>
        <fullName evidence="6">Coenzyme F420-reducing hydrogenase, delta subunit</fullName>
    </submittedName>
</protein>
<proteinExistence type="predicted"/>
<organism evidence="6 7">
    <name type="scientific">Desulfomonile tiedjei (strain ATCC 49306 / DSM 6799 / DCB-1)</name>
    <dbReference type="NCBI Taxonomy" id="706587"/>
    <lineage>
        <taxon>Bacteria</taxon>
        <taxon>Pseudomonadati</taxon>
        <taxon>Thermodesulfobacteriota</taxon>
        <taxon>Desulfomonilia</taxon>
        <taxon>Desulfomonilales</taxon>
        <taxon>Desulfomonilaceae</taxon>
        <taxon>Desulfomonile</taxon>
    </lineage>
</organism>
<dbReference type="AlphaFoldDB" id="I4C7S3"/>
<keyword evidence="4" id="KW-0411">Iron-sulfur</keyword>